<accession>A0A6A3N7K3</accession>
<dbReference type="InterPro" id="IPR029058">
    <property type="entry name" value="AB_hydrolase_fold"/>
</dbReference>
<dbReference type="Proteomes" id="UP000429607">
    <property type="component" value="Unassembled WGS sequence"/>
</dbReference>
<evidence type="ECO:0000313" key="2">
    <source>
        <dbReference type="EMBL" id="KAE9040224.1"/>
    </source>
</evidence>
<dbReference type="PANTHER" id="PTHR22538:SF1">
    <property type="entry name" value="VWFD DOMAIN-CONTAINING PROTEIN"/>
    <property type="match status" value="1"/>
</dbReference>
<proteinExistence type="predicted"/>
<sequence>MLVATLAFLLATLATAVATGDQDRIPKTPHHPQQNFQNEKTPDWPSLRFRFRLKLKSTNVYGHHEFDMLAKPVVSEDGVSVLYDVFATFKQGTTMYNYTLIDGVGYSSSSSGTTAPLTACLESESGSLPPINSIVAALNEATLVSSDSAIDHGVQCSTGRLYKVSVKDIEFAVCATGSSGFTMRSSDMDIEVVYLAASMEVIESPSERECPKTILPSVMTSVGQALLTGKLDAVRDTRMLKAAFDFSWGDSTCSCKSTPRPCIFIHGLGIKQGLPQNQNSFEDYWGDYLPEHAPCCSSMKFAVLDTEHYAWTDAALQRKVCNRVLAVSNSSTKSAISDTIVITHSMGNLILAGAIATKKCSLAASSSWVGLAGPMSGSMASDYFQSSCAHSTNAIVEQYADIVGICPIQPAIKSMSTENGNHSSVELDAAYKAAQKVYRKSVTALMSESDRGLVSFYQPKFWAMHHLIPYKSKNNDGMVEFQSCASGFPDSQFGTTW</sequence>
<reference evidence="2 3" key="1">
    <citation type="submission" date="2018-09" db="EMBL/GenBank/DDBJ databases">
        <title>Genomic investigation of the strawberry pathogen Phytophthora fragariae indicates pathogenicity is determined by transcriptional variation in three key races.</title>
        <authorList>
            <person name="Adams T.M."/>
            <person name="Armitage A.D."/>
            <person name="Sobczyk M.K."/>
            <person name="Bates H.J."/>
            <person name="Dunwell J.M."/>
            <person name="Nellist C.F."/>
            <person name="Harrison R.J."/>
        </authorList>
    </citation>
    <scope>NUCLEOTIDE SEQUENCE [LARGE SCALE GENOMIC DNA]</scope>
    <source>
        <strain evidence="2 3">SCRP249</strain>
    </source>
</reference>
<dbReference type="AlphaFoldDB" id="A0A6A3N7K3"/>
<dbReference type="Gene3D" id="3.40.50.1820">
    <property type="entry name" value="alpha/beta hydrolase"/>
    <property type="match status" value="1"/>
</dbReference>
<dbReference type="PANTHER" id="PTHR22538">
    <property type="entry name" value="CILIA- AND FLAGELLA-ASSOCIATED PROTEIN 74"/>
    <property type="match status" value="1"/>
</dbReference>
<feature type="chain" id="PRO_5025483770" description="GPI inositol-deacylase" evidence="1">
    <location>
        <begin position="19"/>
        <end position="497"/>
    </location>
</feature>
<feature type="signal peptide" evidence="1">
    <location>
        <begin position="1"/>
        <end position="18"/>
    </location>
</feature>
<organism evidence="2 3">
    <name type="scientific">Phytophthora rubi</name>
    <dbReference type="NCBI Taxonomy" id="129364"/>
    <lineage>
        <taxon>Eukaryota</taxon>
        <taxon>Sar</taxon>
        <taxon>Stramenopiles</taxon>
        <taxon>Oomycota</taxon>
        <taxon>Peronosporomycetes</taxon>
        <taxon>Peronosporales</taxon>
        <taxon>Peronosporaceae</taxon>
        <taxon>Phytophthora</taxon>
    </lineage>
</organism>
<comment type="caution">
    <text evidence="2">The sequence shown here is derived from an EMBL/GenBank/DDBJ whole genome shotgun (WGS) entry which is preliminary data.</text>
</comment>
<evidence type="ECO:0008006" key="4">
    <source>
        <dbReference type="Google" id="ProtNLM"/>
    </source>
</evidence>
<gene>
    <name evidence="2" type="ORF">PR001_g7171</name>
</gene>
<name>A0A6A3N7K3_9STRA</name>
<keyword evidence="1" id="KW-0732">Signal</keyword>
<dbReference type="EMBL" id="QXFV01000351">
    <property type="protein sequence ID" value="KAE9040224.1"/>
    <property type="molecule type" value="Genomic_DNA"/>
</dbReference>
<evidence type="ECO:0000256" key="1">
    <source>
        <dbReference type="SAM" id="SignalP"/>
    </source>
</evidence>
<protein>
    <recommendedName>
        <fullName evidence="4">GPI inositol-deacylase</fullName>
    </recommendedName>
</protein>
<evidence type="ECO:0000313" key="3">
    <source>
        <dbReference type="Proteomes" id="UP000429607"/>
    </source>
</evidence>